<dbReference type="OrthoDB" id="8959630at2759"/>
<name>A0A482WWT8_LAOST</name>
<evidence type="ECO:0000256" key="6">
    <source>
        <dbReference type="ARBA" id="ARBA00022968"/>
    </source>
</evidence>
<keyword evidence="4" id="KW-0808">Transferase</keyword>
<evidence type="ECO:0000256" key="8">
    <source>
        <dbReference type="ARBA" id="ARBA00023136"/>
    </source>
</evidence>
<keyword evidence="12" id="KW-1185">Reference proteome</keyword>
<dbReference type="SMR" id="A0A482WWT8"/>
<comment type="caution">
    <text evidence="11">The sequence shown here is derived from an EMBL/GenBank/DDBJ whole genome shotgun (WGS) entry which is preliminary data.</text>
</comment>
<keyword evidence="7" id="KW-1133">Transmembrane helix</keyword>
<dbReference type="GO" id="GO:0016020">
    <property type="term" value="C:membrane"/>
    <property type="evidence" value="ECO:0007669"/>
    <property type="project" value="UniProtKB-SubCell"/>
</dbReference>
<evidence type="ECO:0000259" key="10">
    <source>
        <dbReference type="Pfam" id="PF02434"/>
    </source>
</evidence>
<evidence type="ECO:0000256" key="7">
    <source>
        <dbReference type="ARBA" id="ARBA00022989"/>
    </source>
</evidence>
<dbReference type="GO" id="GO:0012505">
    <property type="term" value="C:endomembrane system"/>
    <property type="evidence" value="ECO:0007669"/>
    <property type="project" value="UniProtKB-SubCell"/>
</dbReference>
<evidence type="ECO:0000256" key="9">
    <source>
        <dbReference type="ARBA" id="ARBA00037847"/>
    </source>
</evidence>
<evidence type="ECO:0000256" key="4">
    <source>
        <dbReference type="ARBA" id="ARBA00022679"/>
    </source>
</evidence>
<evidence type="ECO:0000313" key="12">
    <source>
        <dbReference type="Proteomes" id="UP000291343"/>
    </source>
</evidence>
<proteinExistence type="inferred from homology"/>
<comment type="subcellular location">
    <subcellularLocation>
        <location evidence="9">Endomembrane system</location>
        <topology evidence="9">Single-pass membrane protein</topology>
    </subcellularLocation>
    <subcellularLocation>
        <location evidence="1">Membrane</location>
        <topology evidence="1">Single-pass type II membrane protein</topology>
    </subcellularLocation>
</comment>
<dbReference type="EMBL" id="QKKF02023298">
    <property type="protein sequence ID" value="RZF37816.1"/>
    <property type="molecule type" value="Genomic_DNA"/>
</dbReference>
<evidence type="ECO:0000256" key="5">
    <source>
        <dbReference type="ARBA" id="ARBA00022692"/>
    </source>
</evidence>
<accession>A0A482WWT8</accession>
<keyword evidence="6" id="KW-0735">Signal-anchor</keyword>
<evidence type="ECO:0000256" key="1">
    <source>
        <dbReference type="ARBA" id="ARBA00004606"/>
    </source>
</evidence>
<evidence type="ECO:0000256" key="3">
    <source>
        <dbReference type="ARBA" id="ARBA00022676"/>
    </source>
</evidence>
<dbReference type="GO" id="GO:0016757">
    <property type="term" value="F:glycosyltransferase activity"/>
    <property type="evidence" value="ECO:0007669"/>
    <property type="project" value="UniProtKB-KW"/>
</dbReference>
<sequence length="211" mass="24503">MKMGTWIETIVEEIGDNSDKMDIEEDGLRWFCHFDDDNYVNVPRLVRLLEDYSSQEEWYLGKPSIRAPLEILNRETKPINKGNVSFWFATGGAGFCLSRALALKMVPIASGGKFMSIGEKIRLPDDVTMGYIIEHLLKKPLTVIDQFHSHLEPMKFLRQDSFHDQITFSYSTYSKDEVNVVKLDGFNMRVDPTRFLSLHCFLFPYFPFCPR</sequence>
<reference evidence="11 12" key="1">
    <citation type="journal article" date="2017" name="Gigascience">
        <title>Genome sequence of the small brown planthopper, Laodelphax striatellus.</title>
        <authorList>
            <person name="Zhu J."/>
            <person name="Jiang F."/>
            <person name="Wang X."/>
            <person name="Yang P."/>
            <person name="Bao Y."/>
            <person name="Zhao W."/>
            <person name="Wang W."/>
            <person name="Lu H."/>
            <person name="Wang Q."/>
            <person name="Cui N."/>
            <person name="Li J."/>
            <person name="Chen X."/>
            <person name="Luo L."/>
            <person name="Yu J."/>
            <person name="Kang L."/>
            <person name="Cui F."/>
        </authorList>
    </citation>
    <scope>NUCLEOTIDE SEQUENCE [LARGE SCALE GENOMIC DNA]</scope>
    <source>
        <strain evidence="11">Lst14</strain>
    </source>
</reference>
<organism evidence="11 12">
    <name type="scientific">Laodelphax striatellus</name>
    <name type="common">Small brown planthopper</name>
    <name type="synonym">Delphax striatella</name>
    <dbReference type="NCBI Taxonomy" id="195883"/>
    <lineage>
        <taxon>Eukaryota</taxon>
        <taxon>Metazoa</taxon>
        <taxon>Ecdysozoa</taxon>
        <taxon>Arthropoda</taxon>
        <taxon>Hexapoda</taxon>
        <taxon>Insecta</taxon>
        <taxon>Pterygota</taxon>
        <taxon>Neoptera</taxon>
        <taxon>Paraneoptera</taxon>
        <taxon>Hemiptera</taxon>
        <taxon>Auchenorrhyncha</taxon>
        <taxon>Fulgoroidea</taxon>
        <taxon>Delphacidae</taxon>
        <taxon>Criomorphinae</taxon>
        <taxon>Laodelphax</taxon>
    </lineage>
</organism>
<keyword evidence="3" id="KW-0328">Glycosyltransferase</keyword>
<keyword evidence="5" id="KW-0812">Transmembrane</keyword>
<evidence type="ECO:0000256" key="2">
    <source>
        <dbReference type="ARBA" id="ARBA00008661"/>
    </source>
</evidence>
<dbReference type="STRING" id="195883.A0A482WWT8"/>
<protein>
    <recommendedName>
        <fullName evidence="10">Fringe-like glycosyltransferase domain-containing protein</fullName>
    </recommendedName>
</protein>
<dbReference type="InParanoid" id="A0A482WWT8"/>
<dbReference type="AlphaFoldDB" id="A0A482WWT8"/>
<dbReference type="InterPro" id="IPR003378">
    <property type="entry name" value="Fringe-like_glycosylTrfase"/>
</dbReference>
<dbReference type="Proteomes" id="UP000291343">
    <property type="component" value="Unassembled WGS sequence"/>
</dbReference>
<keyword evidence="8" id="KW-0472">Membrane</keyword>
<dbReference type="Pfam" id="PF02434">
    <property type="entry name" value="Fringe"/>
    <property type="match status" value="1"/>
</dbReference>
<dbReference type="Gene3D" id="3.90.550.50">
    <property type="match status" value="1"/>
</dbReference>
<comment type="similarity">
    <text evidence="2">Belongs to the glycosyltransferase 31 family.</text>
</comment>
<gene>
    <name evidence="11" type="ORF">LSTR_LSTR007178</name>
</gene>
<dbReference type="PANTHER" id="PTHR10811">
    <property type="entry name" value="FRINGE-RELATED"/>
    <property type="match status" value="1"/>
</dbReference>
<feature type="domain" description="Fringe-like glycosyltransferase" evidence="10">
    <location>
        <begin position="25"/>
        <end position="194"/>
    </location>
</feature>
<evidence type="ECO:0000313" key="11">
    <source>
        <dbReference type="EMBL" id="RZF37816.1"/>
    </source>
</evidence>